<feature type="transmembrane region" description="Helical" evidence="1">
    <location>
        <begin position="144"/>
        <end position="166"/>
    </location>
</feature>
<comment type="caution">
    <text evidence="2">The sequence shown here is derived from an EMBL/GenBank/DDBJ whole genome shotgun (WGS) entry which is preliminary data.</text>
</comment>
<keyword evidence="1" id="KW-0812">Transmembrane</keyword>
<name>A0A9D5HW61_9BACI</name>
<dbReference type="Proteomes" id="UP000051061">
    <property type="component" value="Unassembled WGS sequence"/>
</dbReference>
<accession>A0A9D5HW61</accession>
<evidence type="ECO:0000256" key="1">
    <source>
        <dbReference type="SAM" id="Phobius"/>
    </source>
</evidence>
<keyword evidence="1" id="KW-0472">Membrane</keyword>
<keyword evidence="1" id="KW-1133">Transmembrane helix</keyword>
<evidence type="ECO:0000313" key="2">
    <source>
        <dbReference type="EMBL" id="KQL50949.1"/>
    </source>
</evidence>
<dbReference type="EMBL" id="LJJD01000044">
    <property type="protein sequence ID" value="KQL50949.1"/>
    <property type="molecule type" value="Genomic_DNA"/>
</dbReference>
<gene>
    <name evidence="2" type="ORF">AN965_19965</name>
</gene>
<evidence type="ECO:0000313" key="3">
    <source>
        <dbReference type="Proteomes" id="UP000051061"/>
    </source>
</evidence>
<keyword evidence="3" id="KW-1185">Reference proteome</keyword>
<dbReference type="AlphaFoldDB" id="A0A9D5HW61"/>
<proteinExistence type="predicted"/>
<reference evidence="2 3" key="1">
    <citation type="submission" date="2015-09" db="EMBL/GenBank/DDBJ databases">
        <title>Genome sequencing project for genomic taxonomy and phylogenomics of Bacillus-like bacteria.</title>
        <authorList>
            <person name="Liu B."/>
            <person name="Wang J."/>
            <person name="Zhu Y."/>
            <person name="Liu G."/>
            <person name="Chen Q."/>
            <person name="Chen Z."/>
            <person name="Lan J."/>
            <person name="Che J."/>
            <person name="Ge C."/>
            <person name="Shi H."/>
            <person name="Pan Z."/>
            <person name="Liu X."/>
        </authorList>
    </citation>
    <scope>NUCLEOTIDE SEQUENCE [LARGE SCALE GENOMIC DNA]</scope>
    <source>
        <strain evidence="2 3">DSM 19153</strain>
    </source>
</reference>
<feature type="non-terminal residue" evidence="2">
    <location>
        <position position="216"/>
    </location>
</feature>
<feature type="transmembrane region" description="Helical" evidence="1">
    <location>
        <begin position="187"/>
        <end position="207"/>
    </location>
</feature>
<organism evidence="2 3">
    <name type="scientific">Alkalicoccobacillus plakortidis</name>
    <dbReference type="NCBI Taxonomy" id="444060"/>
    <lineage>
        <taxon>Bacteria</taxon>
        <taxon>Bacillati</taxon>
        <taxon>Bacillota</taxon>
        <taxon>Bacilli</taxon>
        <taxon>Bacillales</taxon>
        <taxon>Bacillaceae</taxon>
        <taxon>Alkalicoccobacillus</taxon>
    </lineage>
</organism>
<sequence length="216" mass="25169">MEKIKVEKKREVLEYLYQLNLELSKTHEEISFKEVEKIIPKILVYVSDSLGDELIKLRTTNTEKDMQSIQELVKSELIGIKKTATLENQINQSERSLNDHFMRSVNLWFMPIFVPASVTLLLIAVGMFFTIIVLYLYLEDSFFMKIKILGLFISYIINCVLVVHLISLMNSGQLFRGKKFKDKVLNLLIFSAIILSIIFIIVFYPNFSYFGAIFFL</sequence>
<protein>
    <submittedName>
        <fullName evidence="2">Uncharacterized protein</fullName>
    </submittedName>
</protein>
<feature type="transmembrane region" description="Helical" evidence="1">
    <location>
        <begin position="105"/>
        <end position="138"/>
    </location>
</feature>